<dbReference type="GO" id="GO:0003989">
    <property type="term" value="F:acetyl-CoA carboxylase activity"/>
    <property type="evidence" value="ECO:0007669"/>
    <property type="project" value="InterPro"/>
</dbReference>
<evidence type="ECO:0000313" key="5">
    <source>
        <dbReference type="Proteomes" id="UP000054270"/>
    </source>
</evidence>
<reference evidence="5" key="1">
    <citation type="submission" date="2014-04" db="EMBL/GenBank/DDBJ databases">
        <title>Evolutionary Origins and Diversification of the Mycorrhizal Mutualists.</title>
        <authorList>
            <consortium name="DOE Joint Genome Institute"/>
            <consortium name="Mycorrhizal Genomics Consortium"/>
            <person name="Kohler A."/>
            <person name="Kuo A."/>
            <person name="Nagy L.G."/>
            <person name="Floudas D."/>
            <person name="Copeland A."/>
            <person name="Barry K.W."/>
            <person name="Cichocki N."/>
            <person name="Veneault-Fourrey C."/>
            <person name="LaButti K."/>
            <person name="Lindquist E.A."/>
            <person name="Lipzen A."/>
            <person name="Lundell T."/>
            <person name="Morin E."/>
            <person name="Murat C."/>
            <person name="Riley R."/>
            <person name="Ohm R."/>
            <person name="Sun H."/>
            <person name="Tunlid A."/>
            <person name="Henrissat B."/>
            <person name="Grigoriev I.V."/>
            <person name="Hibbett D.S."/>
            <person name="Martin F."/>
        </authorList>
    </citation>
    <scope>NUCLEOTIDE SEQUENCE [LARGE SCALE GENOMIC DNA]</scope>
    <source>
        <strain evidence="5">FD-334 SS-4</strain>
    </source>
</reference>
<dbReference type="Proteomes" id="UP000054270">
    <property type="component" value="Unassembled WGS sequence"/>
</dbReference>
<keyword evidence="5" id="KW-1185">Reference proteome</keyword>
<organism evidence="4 5">
    <name type="scientific">Hypholoma sublateritium (strain FD-334 SS-4)</name>
    <dbReference type="NCBI Taxonomy" id="945553"/>
    <lineage>
        <taxon>Eukaryota</taxon>
        <taxon>Fungi</taxon>
        <taxon>Dikarya</taxon>
        <taxon>Basidiomycota</taxon>
        <taxon>Agaricomycotina</taxon>
        <taxon>Agaricomycetes</taxon>
        <taxon>Agaricomycetidae</taxon>
        <taxon>Agaricales</taxon>
        <taxon>Agaricineae</taxon>
        <taxon>Strophariaceae</taxon>
        <taxon>Hypholoma</taxon>
    </lineage>
</organism>
<dbReference type="InterPro" id="IPR013537">
    <property type="entry name" value="AcCoA_COase_cen"/>
</dbReference>
<evidence type="ECO:0000256" key="1">
    <source>
        <dbReference type="SAM" id="MobiDB-lite"/>
    </source>
</evidence>
<dbReference type="GO" id="GO:0005739">
    <property type="term" value="C:mitochondrion"/>
    <property type="evidence" value="ECO:0007669"/>
    <property type="project" value="TreeGrafter"/>
</dbReference>
<feature type="non-terminal residue" evidence="4">
    <location>
        <position position="1"/>
    </location>
</feature>
<evidence type="ECO:0000259" key="2">
    <source>
        <dbReference type="Pfam" id="PF01039"/>
    </source>
</evidence>
<evidence type="ECO:0000259" key="3">
    <source>
        <dbReference type="Pfam" id="PF08326"/>
    </source>
</evidence>
<dbReference type="STRING" id="945553.A0A0D2LQY6"/>
<dbReference type="PANTHER" id="PTHR45728">
    <property type="entry name" value="ACETYL-COA CARBOXYLASE, ISOFORM A"/>
    <property type="match status" value="1"/>
</dbReference>
<name>A0A0D2LQY6_HYPSF</name>
<dbReference type="Pfam" id="PF01039">
    <property type="entry name" value="Carboxyl_trans"/>
    <property type="match status" value="2"/>
</dbReference>
<protein>
    <submittedName>
        <fullName evidence="4">Uncharacterized protein</fullName>
    </submittedName>
</protein>
<dbReference type="InterPro" id="IPR034733">
    <property type="entry name" value="AcCoA_carboxyl_beta"/>
</dbReference>
<dbReference type="Pfam" id="PF08326">
    <property type="entry name" value="ACC_central"/>
    <property type="match status" value="2"/>
</dbReference>
<dbReference type="SUPFAM" id="SSF52096">
    <property type="entry name" value="ClpP/crotonase"/>
    <property type="match status" value="1"/>
</dbReference>
<feature type="domain" description="Acetyl-CoA carboxylase central" evidence="3">
    <location>
        <begin position="488"/>
        <end position="528"/>
    </location>
</feature>
<dbReference type="GO" id="GO:0005524">
    <property type="term" value="F:ATP binding"/>
    <property type="evidence" value="ECO:0007669"/>
    <property type="project" value="InterPro"/>
</dbReference>
<accession>A0A0D2LQY6</accession>
<evidence type="ECO:0000313" key="4">
    <source>
        <dbReference type="EMBL" id="KJA13193.1"/>
    </source>
</evidence>
<feature type="domain" description="Acetyl-coenzyme A carboxylase carboxyl transferase subunit beta" evidence="2">
    <location>
        <begin position="529"/>
        <end position="629"/>
    </location>
</feature>
<feature type="region of interest" description="Disordered" evidence="1">
    <location>
        <begin position="347"/>
        <end position="366"/>
    </location>
</feature>
<dbReference type="InterPro" id="IPR029045">
    <property type="entry name" value="ClpP/crotonase-like_dom_sf"/>
</dbReference>
<gene>
    <name evidence="4" type="ORF">HYPSUDRAFT_1080563</name>
</gene>
<dbReference type="GO" id="GO:0006633">
    <property type="term" value="P:fatty acid biosynthetic process"/>
    <property type="evidence" value="ECO:0007669"/>
    <property type="project" value="InterPro"/>
</dbReference>
<dbReference type="PANTHER" id="PTHR45728:SF3">
    <property type="entry name" value="ACETYL-COA CARBOXYLASE"/>
    <property type="match status" value="1"/>
</dbReference>
<dbReference type="OrthoDB" id="14612at2759"/>
<feature type="domain" description="Acetyl-CoA carboxylase central" evidence="3">
    <location>
        <begin position="239"/>
        <end position="486"/>
    </location>
</feature>
<dbReference type="EMBL" id="KN817771">
    <property type="protein sequence ID" value="KJA13193.1"/>
    <property type="molecule type" value="Genomic_DNA"/>
</dbReference>
<dbReference type="AlphaFoldDB" id="A0A0D2LQY6"/>
<dbReference type="InterPro" id="IPR049076">
    <property type="entry name" value="ACCA"/>
</dbReference>
<sequence>ICESNVDPLKFKRTQAKDILDIVLGSPLADKDTGVFSGQRVGSEHSMLVLTAQPPLNDVRDCPALGRVLRVSVWAMSYRTQASSNRGRGRTLAVKAGGGVTASCTEAAPVVVEVVVRLLMPVTQPQPFMYATPDTNPPQASSTRSRSFIPWQQVLSVAAAVHRPWMSRSLHNRKKTRIAGVVAPQSTPNMIMSTLTRSAPRDTMRHLPHACTAFPLEDFAPPAARGSCVPSARRTAPPRVAQMEQVLRNSVLNNYYGESGYIPRTPSAKVLRKLTDSRYTVYDVWPAFLNHDDLMGRLSAFEVYIRRAYKAYSLSIDYEECDTVDDGEVPTVVTWCFNLGHTHSPPDTPHFAAGNESRRSASPPPNPAHPHWGYCFIQHHRCQAKGFDKVVSMLPVFELAEFSERYGANTQAPNVVNIALRIFEDKDDKGEDQWNKEVLAFVNDHSAILSQRGVRRLSILLCRRGRYPVYFTLRDFEGVWGEEQAIYNRFFIRAYVRPGRLHGSMSTAEYLVSETDRLVTSILDALEIEPLSGWAQTVVVGRARLGGVPMGVIAVETRTIERIVPADPANPSSSEQRIMQAGQKTAQAIFDFSRKALPLIIFANWRGFSRGQQDMYDEILKQGFKIVDGTNGLYANVEVRAGVLEPDGIIEIKMRRDKILTLTERLDSTYASLMRDSTDASKTPKQRNAASAALTEWETFLRPTYEQITLLYADLHDRTGRMEAKGCAKPAVWKNPRRHFYWAVRARVARLQKPLEANYEYRSRLLNSLASIEPVTEYRQMAEAVEELDLSQTLAQLKADHLLRQMIQLTMEDRKAAMDGFLRLAESFSDDDRTAIAAALKSPARSAAPPSYSIGGSSVHDRVALCETWCSKDRLHYRIYFAACPSQ</sequence>
<feature type="domain" description="Acetyl-coenzyme A carboxylase carboxyl transferase subunit beta" evidence="2">
    <location>
        <begin position="634"/>
        <end position="746"/>
    </location>
</feature>
<proteinExistence type="predicted"/>
<dbReference type="Gene3D" id="3.90.226.10">
    <property type="entry name" value="2-enoyl-CoA Hydratase, Chain A, domain 1"/>
    <property type="match status" value="2"/>
</dbReference>